<dbReference type="SUPFAM" id="SSF51412">
    <property type="entry name" value="Inosine monophosphate dehydrogenase (IMPDH)"/>
    <property type="match status" value="1"/>
</dbReference>
<evidence type="ECO:0000256" key="3">
    <source>
        <dbReference type="ARBA" id="ARBA00022630"/>
    </source>
</evidence>
<dbReference type="EMBL" id="FOMR01000004">
    <property type="protein sequence ID" value="SFD83463.1"/>
    <property type="molecule type" value="Genomic_DNA"/>
</dbReference>
<keyword evidence="7" id="KW-1185">Reference proteome</keyword>
<dbReference type="GO" id="GO:0018580">
    <property type="term" value="F:nitronate monooxygenase activity"/>
    <property type="evidence" value="ECO:0007669"/>
    <property type="project" value="InterPro"/>
</dbReference>
<reference evidence="7" key="1">
    <citation type="submission" date="2016-10" db="EMBL/GenBank/DDBJ databases">
        <authorList>
            <person name="Varghese N."/>
            <person name="Submissions S."/>
        </authorList>
    </citation>
    <scope>NUCLEOTIDE SEQUENCE [LARGE SCALE GENOMIC DNA]</scope>
    <source>
        <strain evidence="7">DSM 22530</strain>
    </source>
</reference>
<dbReference type="PANTHER" id="PTHR32332">
    <property type="entry name" value="2-NITROPROPANE DIOXYGENASE"/>
    <property type="match status" value="1"/>
</dbReference>
<keyword evidence="6" id="KW-0223">Dioxygenase</keyword>
<dbReference type="Proteomes" id="UP000199474">
    <property type="component" value="Unassembled WGS sequence"/>
</dbReference>
<evidence type="ECO:0000256" key="1">
    <source>
        <dbReference type="ARBA" id="ARBA00003535"/>
    </source>
</evidence>
<keyword evidence="5" id="KW-0560">Oxidoreductase</keyword>
<dbReference type="AlphaFoldDB" id="A0A1I1VR30"/>
<protein>
    <recommendedName>
        <fullName evidence="2">Probable nitronate monooxygenase</fullName>
    </recommendedName>
</protein>
<organism evidence="6 7">
    <name type="scientific">Lentibacillus persicus</name>
    <dbReference type="NCBI Taxonomy" id="640948"/>
    <lineage>
        <taxon>Bacteria</taxon>
        <taxon>Bacillati</taxon>
        <taxon>Bacillota</taxon>
        <taxon>Bacilli</taxon>
        <taxon>Bacillales</taxon>
        <taxon>Bacillaceae</taxon>
        <taxon>Lentibacillus</taxon>
    </lineage>
</organism>
<comment type="function">
    <text evidence="1">Nitronate monooxygenase that uses molecular oxygen to catalyze the oxidative denitrification of alkyl nitronates. Acts on propionate 3-nitronate (P3N), the presumed physiological substrate. Probably functions in the detoxification of P3N, a metabolic poison produced by plants and fungi as a defense mechanism.</text>
</comment>
<dbReference type="GO" id="GO:0051213">
    <property type="term" value="F:dioxygenase activity"/>
    <property type="evidence" value="ECO:0007669"/>
    <property type="project" value="UniProtKB-KW"/>
</dbReference>
<name>A0A1I1VR30_9BACI</name>
<gene>
    <name evidence="6" type="ORF">SAMN05216238_104307</name>
</gene>
<evidence type="ECO:0000313" key="6">
    <source>
        <dbReference type="EMBL" id="SFD83463.1"/>
    </source>
</evidence>
<dbReference type="Pfam" id="PF03060">
    <property type="entry name" value="NMO"/>
    <property type="match status" value="2"/>
</dbReference>
<sequence length="321" mass="34353">MMRWETELTDLLHIEYPIVQGGLAYLAYADLAAAVSNVGGLGQITAMSLPDSESLRAEIKKVKTMTDKPFGVNFAIGQHGRAYEHMVQVAVDEEVPVISVTGGNPKGVLDMVKDHPIKKLVLTAARRQAEKAEELGADAVMVVGQEGGGHLGRNDIGTSVLTPQVADSVSIPVIASGGIVDGRGMMAALALGAEGIEMGTRFIATKECVDAHPAYKQALLDADENATTVIKRTLGTPARALKNTWTDKILEIEKENEGDYESLKSYISGEANMHYIYEGNATKGFGWAGQGAGRISDIPTVSELIESMIEEAEGIRKKWAD</sequence>
<evidence type="ECO:0000256" key="5">
    <source>
        <dbReference type="ARBA" id="ARBA00023002"/>
    </source>
</evidence>
<dbReference type="InterPro" id="IPR004136">
    <property type="entry name" value="NMO"/>
</dbReference>
<evidence type="ECO:0000313" key="7">
    <source>
        <dbReference type="Proteomes" id="UP000199474"/>
    </source>
</evidence>
<proteinExistence type="predicted"/>
<keyword evidence="4" id="KW-0288">FMN</keyword>
<dbReference type="PANTHER" id="PTHR32332:SF20">
    <property type="entry name" value="2-NITROPROPANE DIOXYGENASE-LIKE PROTEIN"/>
    <property type="match status" value="1"/>
</dbReference>
<accession>A0A1I1VR30</accession>
<keyword evidence="3" id="KW-0285">Flavoprotein</keyword>
<dbReference type="Gene3D" id="3.20.20.70">
    <property type="entry name" value="Aldolase class I"/>
    <property type="match status" value="1"/>
</dbReference>
<dbReference type="CDD" id="cd04730">
    <property type="entry name" value="NPD_like"/>
    <property type="match status" value="1"/>
</dbReference>
<evidence type="ECO:0000256" key="2">
    <source>
        <dbReference type="ARBA" id="ARBA00013457"/>
    </source>
</evidence>
<dbReference type="InterPro" id="IPR013785">
    <property type="entry name" value="Aldolase_TIM"/>
</dbReference>
<evidence type="ECO:0000256" key="4">
    <source>
        <dbReference type="ARBA" id="ARBA00022643"/>
    </source>
</evidence>
<dbReference type="STRING" id="640948.SAMN05216238_104307"/>